<protein>
    <submittedName>
        <fullName evidence="2">Helix-turn-helix domain-containing protein</fullName>
    </submittedName>
</protein>
<evidence type="ECO:0000313" key="3">
    <source>
        <dbReference type="Proteomes" id="UP000287502"/>
    </source>
</evidence>
<dbReference type="InterPro" id="IPR010982">
    <property type="entry name" value="Lambda_DNA-bd_dom_sf"/>
</dbReference>
<dbReference type="InterPro" id="IPR001387">
    <property type="entry name" value="Cro/C1-type_HTH"/>
</dbReference>
<sequence>MQEVFVSLLKHFVRKKGLTQKALADLVGVKQSSVSNIESSSS</sequence>
<gene>
    <name evidence="2" type="ORF">EP073_04470</name>
</gene>
<dbReference type="Pfam" id="PF01381">
    <property type="entry name" value="HTH_3"/>
    <property type="match status" value="1"/>
</dbReference>
<organism evidence="2 3">
    <name type="scientific">Geovibrio thiophilus</name>
    <dbReference type="NCBI Taxonomy" id="139438"/>
    <lineage>
        <taxon>Bacteria</taxon>
        <taxon>Pseudomonadati</taxon>
        <taxon>Deferribacterota</taxon>
        <taxon>Deferribacteres</taxon>
        <taxon>Deferribacterales</taxon>
        <taxon>Geovibrionaceae</taxon>
        <taxon>Geovibrio</taxon>
    </lineage>
</organism>
<feature type="domain" description="HTH cro/C1-type" evidence="1">
    <location>
        <begin position="9"/>
        <end position="39"/>
    </location>
</feature>
<dbReference type="GO" id="GO:0003677">
    <property type="term" value="F:DNA binding"/>
    <property type="evidence" value="ECO:0007669"/>
    <property type="project" value="InterPro"/>
</dbReference>
<dbReference type="AlphaFoldDB" id="A0A410K269"/>
<name>A0A410K269_9BACT</name>
<reference evidence="2 3" key="1">
    <citation type="submission" date="2019-01" db="EMBL/GenBank/DDBJ databases">
        <title>Geovibrio thiophilus DSM 11263, complete genome.</title>
        <authorList>
            <person name="Spring S."/>
            <person name="Bunk B."/>
            <person name="Sproer C."/>
        </authorList>
    </citation>
    <scope>NUCLEOTIDE SEQUENCE [LARGE SCALE GENOMIC DNA]</scope>
    <source>
        <strain evidence="2 3">DSM 11263</strain>
    </source>
</reference>
<dbReference type="SUPFAM" id="SSF47413">
    <property type="entry name" value="lambda repressor-like DNA-binding domains"/>
    <property type="match status" value="1"/>
</dbReference>
<evidence type="ECO:0000313" key="2">
    <source>
        <dbReference type="EMBL" id="QAR34463.1"/>
    </source>
</evidence>
<dbReference type="Gene3D" id="1.10.260.40">
    <property type="entry name" value="lambda repressor-like DNA-binding domains"/>
    <property type="match status" value="1"/>
</dbReference>
<proteinExistence type="predicted"/>
<dbReference type="EMBL" id="CP035108">
    <property type="protein sequence ID" value="QAR34463.1"/>
    <property type="molecule type" value="Genomic_DNA"/>
</dbReference>
<evidence type="ECO:0000259" key="1">
    <source>
        <dbReference type="PROSITE" id="PS50943"/>
    </source>
</evidence>
<keyword evidence="3" id="KW-1185">Reference proteome</keyword>
<dbReference type="PROSITE" id="PS50943">
    <property type="entry name" value="HTH_CROC1"/>
    <property type="match status" value="1"/>
</dbReference>
<dbReference type="Proteomes" id="UP000287502">
    <property type="component" value="Chromosome"/>
</dbReference>
<accession>A0A410K269</accession>
<dbReference type="KEGG" id="gtl:EP073_04470"/>